<sequence>MPPRRELPPITRYTSRGRGLPRQSRSDSIEEESVASSFRATPIVESTDIPVPPPPSVDALSVPSMSPEVAQALAAFLATLTGQAQAGPVPPAVSPITAPVSETFADMGLDDEMKLKVATRLFEKRAYGQYYTYFHQKEKKREFLSLKQRNMTIEEYETRFNELMSYVPKLVRLEQDQVNYFEEGLCNEIRERMLVTGKESYKEVMQMALRAEKLTTENRQIRAEFAKRRNSPTFPDSGSDRSYVSISFASFSDRNLSPLEEEIVVHTPLGEQNWNSKMLKAYMIQMGLSLK</sequence>
<dbReference type="GO" id="GO:0006508">
    <property type="term" value="P:proteolysis"/>
    <property type="evidence" value="ECO:0007669"/>
    <property type="project" value="UniProtKB-KW"/>
</dbReference>
<dbReference type="STRING" id="3641.A0A061F9I6"/>
<dbReference type="Pfam" id="PF03732">
    <property type="entry name" value="Retrotrans_gag"/>
    <property type="match status" value="1"/>
</dbReference>
<feature type="domain" description="Retrotransposon gag" evidence="2">
    <location>
        <begin position="128"/>
        <end position="185"/>
    </location>
</feature>
<keyword evidence="4" id="KW-1185">Reference proteome</keyword>
<protein>
    <submittedName>
        <fullName evidence="3">Gag protease polyprotein, putative</fullName>
    </submittedName>
</protein>
<keyword evidence="3" id="KW-0645">Protease</keyword>
<gene>
    <name evidence="3" type="ORF">TCM_033077</name>
</gene>
<dbReference type="HOGENOM" id="CLU_026677_1_0_1"/>
<reference evidence="3 4" key="1">
    <citation type="journal article" date="2013" name="Genome Biol.">
        <title>The genome sequence of the most widely cultivated cacao type and its use to identify candidate genes regulating pod color.</title>
        <authorList>
            <person name="Motamayor J.C."/>
            <person name="Mockaitis K."/>
            <person name="Schmutz J."/>
            <person name="Haiminen N."/>
            <person name="Iii D.L."/>
            <person name="Cornejo O."/>
            <person name="Findley S.D."/>
            <person name="Zheng P."/>
            <person name="Utro F."/>
            <person name="Royaert S."/>
            <person name="Saski C."/>
            <person name="Jenkins J."/>
            <person name="Podicheti R."/>
            <person name="Zhao M."/>
            <person name="Scheffler B.E."/>
            <person name="Stack J.C."/>
            <person name="Feltus F.A."/>
            <person name="Mustiga G.M."/>
            <person name="Amores F."/>
            <person name="Phillips W."/>
            <person name="Marelli J.P."/>
            <person name="May G.D."/>
            <person name="Shapiro H."/>
            <person name="Ma J."/>
            <person name="Bustamante C.D."/>
            <person name="Schnell R.J."/>
            <person name="Main D."/>
            <person name="Gilbert D."/>
            <person name="Parida L."/>
            <person name="Kuhn D.N."/>
        </authorList>
    </citation>
    <scope>NUCLEOTIDE SEQUENCE [LARGE SCALE GENOMIC DNA]</scope>
    <source>
        <strain evidence="4">cv. Matina 1-6</strain>
    </source>
</reference>
<evidence type="ECO:0000256" key="1">
    <source>
        <dbReference type="SAM" id="MobiDB-lite"/>
    </source>
</evidence>
<dbReference type="GO" id="GO:0008233">
    <property type="term" value="F:peptidase activity"/>
    <property type="evidence" value="ECO:0007669"/>
    <property type="project" value="UniProtKB-KW"/>
</dbReference>
<proteinExistence type="predicted"/>
<dbReference type="PANTHER" id="PTHR34482:SF48">
    <property type="entry name" value="GAG PROTEASE POLYPROTEIN"/>
    <property type="match status" value="1"/>
</dbReference>
<dbReference type="EMBL" id="CM001885">
    <property type="protein sequence ID" value="EOY14025.1"/>
    <property type="molecule type" value="Genomic_DNA"/>
</dbReference>
<evidence type="ECO:0000259" key="2">
    <source>
        <dbReference type="Pfam" id="PF03732"/>
    </source>
</evidence>
<dbReference type="PANTHER" id="PTHR34482">
    <property type="entry name" value="DNA DAMAGE-INDUCIBLE PROTEIN 1-LIKE"/>
    <property type="match status" value="1"/>
</dbReference>
<dbReference type="Proteomes" id="UP000026915">
    <property type="component" value="Chromosome 7"/>
</dbReference>
<dbReference type="AlphaFoldDB" id="A0A061F9I6"/>
<dbReference type="InterPro" id="IPR005162">
    <property type="entry name" value="Retrotrans_gag_dom"/>
</dbReference>
<evidence type="ECO:0000313" key="3">
    <source>
        <dbReference type="EMBL" id="EOY14025.1"/>
    </source>
</evidence>
<name>A0A061F9I6_THECC</name>
<keyword evidence="3" id="KW-0378">Hydrolase</keyword>
<dbReference type="Gramene" id="EOY14025">
    <property type="protein sequence ID" value="EOY14025"/>
    <property type="gene ID" value="TCM_033077"/>
</dbReference>
<organism evidence="3 4">
    <name type="scientific">Theobroma cacao</name>
    <name type="common">Cacao</name>
    <name type="synonym">Cocoa</name>
    <dbReference type="NCBI Taxonomy" id="3641"/>
    <lineage>
        <taxon>Eukaryota</taxon>
        <taxon>Viridiplantae</taxon>
        <taxon>Streptophyta</taxon>
        <taxon>Embryophyta</taxon>
        <taxon>Tracheophyta</taxon>
        <taxon>Spermatophyta</taxon>
        <taxon>Magnoliopsida</taxon>
        <taxon>eudicotyledons</taxon>
        <taxon>Gunneridae</taxon>
        <taxon>Pentapetalae</taxon>
        <taxon>rosids</taxon>
        <taxon>malvids</taxon>
        <taxon>Malvales</taxon>
        <taxon>Malvaceae</taxon>
        <taxon>Byttnerioideae</taxon>
        <taxon>Theobroma</taxon>
    </lineage>
</organism>
<accession>A0A061F9I6</accession>
<dbReference type="InParanoid" id="A0A061F9I6"/>
<feature type="region of interest" description="Disordered" evidence="1">
    <location>
        <begin position="1"/>
        <end position="52"/>
    </location>
</feature>
<evidence type="ECO:0000313" key="4">
    <source>
        <dbReference type="Proteomes" id="UP000026915"/>
    </source>
</evidence>